<protein>
    <recommendedName>
        <fullName evidence="6">Ubiquitin-like 1-activating enzyme E1A</fullName>
    </recommendedName>
</protein>
<dbReference type="AlphaFoldDB" id="A0A9P5L537"/>
<comment type="caution">
    <text evidence="9">The sequence shown here is derived from an EMBL/GenBank/DDBJ whole genome shotgun (WGS) entry which is preliminary data.</text>
</comment>
<dbReference type="InterPro" id="IPR000594">
    <property type="entry name" value="ThiF_NAD_FAD-bd"/>
</dbReference>
<feature type="region of interest" description="Disordered" evidence="7">
    <location>
        <begin position="1"/>
        <end position="22"/>
    </location>
</feature>
<name>A0A9P5L537_9HYPO</name>
<dbReference type="SUPFAM" id="SSF69572">
    <property type="entry name" value="Activating enzymes of the ubiquitin-like proteins"/>
    <property type="match status" value="1"/>
</dbReference>
<comment type="pathway">
    <text evidence="2">Protein modification; protein sumoylation.</text>
</comment>
<dbReference type="InterPro" id="IPR045886">
    <property type="entry name" value="ThiF/MoeB/HesA"/>
</dbReference>
<evidence type="ECO:0000256" key="7">
    <source>
        <dbReference type="SAM" id="MobiDB-lite"/>
    </source>
</evidence>
<dbReference type="GO" id="GO:0016925">
    <property type="term" value="P:protein sumoylation"/>
    <property type="evidence" value="ECO:0007669"/>
    <property type="project" value="TreeGrafter"/>
</dbReference>
<evidence type="ECO:0000313" key="9">
    <source>
        <dbReference type="EMBL" id="KAF7544269.1"/>
    </source>
</evidence>
<feature type="compositionally biased region" description="Polar residues" evidence="7">
    <location>
        <begin position="56"/>
        <end position="69"/>
    </location>
</feature>
<feature type="compositionally biased region" description="Low complexity" evidence="7">
    <location>
        <begin position="70"/>
        <end position="87"/>
    </location>
</feature>
<evidence type="ECO:0000313" key="10">
    <source>
        <dbReference type="Proteomes" id="UP000722485"/>
    </source>
</evidence>
<reference evidence="9" key="1">
    <citation type="submission" date="2020-03" db="EMBL/GenBank/DDBJ databases">
        <title>Draft Genome Sequence of Cylindrodendrum hubeiense.</title>
        <authorList>
            <person name="Buettner E."/>
            <person name="Kellner H."/>
        </authorList>
    </citation>
    <scope>NUCLEOTIDE SEQUENCE</scope>
    <source>
        <strain evidence="9">IHI 201604</strain>
    </source>
</reference>
<dbReference type="CDD" id="cd01492">
    <property type="entry name" value="Aos1_SUMO"/>
    <property type="match status" value="1"/>
</dbReference>
<keyword evidence="5" id="KW-0539">Nucleus</keyword>
<proteinExistence type="inferred from homology"/>
<accession>A0A9P5L537</accession>
<evidence type="ECO:0000256" key="5">
    <source>
        <dbReference type="ARBA" id="ARBA00023242"/>
    </source>
</evidence>
<dbReference type="PRINTS" id="PR01849">
    <property type="entry name" value="UBIQUITINACT"/>
</dbReference>
<dbReference type="GO" id="GO:0031510">
    <property type="term" value="C:SUMO activating enzyme complex"/>
    <property type="evidence" value="ECO:0007669"/>
    <property type="project" value="TreeGrafter"/>
</dbReference>
<dbReference type="PANTHER" id="PTHR10953:SF162">
    <property type="entry name" value="SUMO-ACTIVATING ENZYME SUBUNIT 1"/>
    <property type="match status" value="1"/>
</dbReference>
<evidence type="ECO:0000256" key="6">
    <source>
        <dbReference type="ARBA" id="ARBA00044354"/>
    </source>
</evidence>
<comment type="similarity">
    <text evidence="3">Belongs to the ubiquitin-activating E1 family.</text>
</comment>
<evidence type="ECO:0000259" key="8">
    <source>
        <dbReference type="Pfam" id="PF00899"/>
    </source>
</evidence>
<dbReference type="InterPro" id="IPR035985">
    <property type="entry name" value="Ubiquitin-activating_enz"/>
</dbReference>
<feature type="region of interest" description="Disordered" evidence="7">
    <location>
        <begin position="582"/>
        <end position="611"/>
    </location>
</feature>
<evidence type="ECO:0000256" key="1">
    <source>
        <dbReference type="ARBA" id="ARBA00004123"/>
    </source>
</evidence>
<keyword evidence="4" id="KW-0833">Ubl conjugation pathway</keyword>
<dbReference type="EMBL" id="JAANBB010000313">
    <property type="protein sequence ID" value="KAF7544269.1"/>
    <property type="molecule type" value="Genomic_DNA"/>
</dbReference>
<keyword evidence="10" id="KW-1185">Reference proteome</keyword>
<organism evidence="9 10">
    <name type="scientific">Cylindrodendrum hubeiense</name>
    <dbReference type="NCBI Taxonomy" id="595255"/>
    <lineage>
        <taxon>Eukaryota</taxon>
        <taxon>Fungi</taxon>
        <taxon>Dikarya</taxon>
        <taxon>Ascomycota</taxon>
        <taxon>Pezizomycotina</taxon>
        <taxon>Sordariomycetes</taxon>
        <taxon>Hypocreomycetidae</taxon>
        <taxon>Hypocreales</taxon>
        <taxon>Nectriaceae</taxon>
        <taxon>Cylindrodendrum</taxon>
    </lineage>
</organism>
<dbReference type="GO" id="GO:0019948">
    <property type="term" value="F:SUMO activating enzyme activity"/>
    <property type="evidence" value="ECO:0007669"/>
    <property type="project" value="TreeGrafter"/>
</dbReference>
<feature type="domain" description="THIF-type NAD/FAD binding fold" evidence="8">
    <location>
        <begin position="184"/>
        <end position="514"/>
    </location>
</feature>
<evidence type="ECO:0000256" key="3">
    <source>
        <dbReference type="ARBA" id="ARBA00005673"/>
    </source>
</evidence>
<comment type="subcellular location">
    <subcellularLocation>
        <location evidence="1">Nucleus</location>
    </subcellularLocation>
</comment>
<dbReference type="InterPro" id="IPR000011">
    <property type="entry name" value="UBQ/SUMO-activ_enz_E1-like"/>
</dbReference>
<feature type="compositionally biased region" description="Polar residues" evidence="7">
    <location>
        <begin position="602"/>
        <end position="611"/>
    </location>
</feature>
<dbReference type="Proteomes" id="UP000722485">
    <property type="component" value="Unassembled WGS sequence"/>
</dbReference>
<evidence type="ECO:0000256" key="2">
    <source>
        <dbReference type="ARBA" id="ARBA00004718"/>
    </source>
</evidence>
<sequence length="611" mass="65478">MASAASRHPRPQPRADDRPPRIIHHIPSHLIPSHPVSSHPVLYPSLIPSYRISTRLVSSQRPHQMDSSGQDQAQQRPPAEAQQPQAQLRDAIPTAAATVMPPMDPTANGNGLALFPDHLVNQVNPEAMAGILPLMQDPSMAAAAGLPMADPTAFMMQQGMVTGNGHAAPVAQPNGISADEIALYDRQIRLWGMAAQAKIQSANILLITIKALANEIAKNLVLAGVGSLTLLDSSPVTEADLGAQFFLPEQEGLIGQNRAQAASAAIQKLNPRVRVHVDADGVKSKGPSYFAAFDIVIATDLDPDAFNLINTATRLHGKAFYATGSHGLYGFIFSDLVEHDYVIQRDVGNVPTVPGQETRTRSIVDVKTRKEGPKTVESVTKRELYSTWYLASDVAVLPDDYTKSRRRLKSVTPALSCLRALWEFKQLQGSRSPSTRDDLKMFTQMATQKHKALSLPSETLRPEFLRSFLQNLGSEIAPVTAILGGQLAQDVINVLGQTQQPIQNMVVFDGNSMEALMYPLHPEGSLGASMFSLSGPADSAMVPNGGAPMMMPPSMDALLGMGVDPTAMGAIPHHPIMIPGGLPVPEGSVASNPPRRRPVTAEPTTARGSGP</sequence>
<dbReference type="Pfam" id="PF00899">
    <property type="entry name" value="ThiF"/>
    <property type="match status" value="1"/>
</dbReference>
<gene>
    <name evidence="9" type="ORF">G7Z17_g10089</name>
</gene>
<dbReference type="Gene3D" id="3.40.50.720">
    <property type="entry name" value="NAD(P)-binding Rossmann-like Domain"/>
    <property type="match status" value="1"/>
</dbReference>
<feature type="region of interest" description="Disordered" evidence="7">
    <location>
        <begin position="56"/>
        <end position="87"/>
    </location>
</feature>
<dbReference type="OrthoDB" id="1708823at2759"/>
<dbReference type="GO" id="GO:0005737">
    <property type="term" value="C:cytoplasm"/>
    <property type="evidence" value="ECO:0007669"/>
    <property type="project" value="TreeGrafter"/>
</dbReference>
<evidence type="ECO:0000256" key="4">
    <source>
        <dbReference type="ARBA" id="ARBA00022786"/>
    </source>
</evidence>
<dbReference type="PANTHER" id="PTHR10953">
    <property type="entry name" value="UBIQUITIN-ACTIVATING ENZYME E1"/>
    <property type="match status" value="1"/>
</dbReference>